<comment type="caution">
    <text evidence="9">The sequence shown here is derived from an EMBL/GenBank/DDBJ whole genome shotgun (WGS) entry which is preliminary data.</text>
</comment>
<keyword evidence="3 7" id="KW-0288">FMN</keyword>
<evidence type="ECO:0000313" key="10">
    <source>
        <dbReference type="Proteomes" id="UP000027584"/>
    </source>
</evidence>
<keyword evidence="2 7" id="KW-0285">Flavoprotein</keyword>
<comment type="function">
    <text evidence="7">Flavin prenyltransferase that catalyzes the synthesis of the prenylated FMN cofactor (prenyl-FMN) for 4-hydroxy-3-polyprenylbenzoic acid decarboxylase UbiD. The prenyltransferase is metal-independent and links a dimethylallyl moiety from dimethylallyl monophosphate (DMAP) to the flavin N5 and C6 atoms of FMN.</text>
</comment>
<evidence type="ECO:0000256" key="1">
    <source>
        <dbReference type="ARBA" id="ARBA00022602"/>
    </source>
</evidence>
<evidence type="ECO:0000256" key="3">
    <source>
        <dbReference type="ARBA" id="ARBA00022643"/>
    </source>
</evidence>
<evidence type="ECO:0000313" key="9">
    <source>
        <dbReference type="EMBL" id="CDO18674.1"/>
    </source>
</evidence>
<dbReference type="InterPro" id="IPR004507">
    <property type="entry name" value="UbiX-like"/>
</dbReference>
<evidence type="ECO:0000259" key="8">
    <source>
        <dbReference type="Pfam" id="PF02441"/>
    </source>
</evidence>
<keyword evidence="9" id="KW-0456">Lyase</keyword>
<evidence type="ECO:0000256" key="7">
    <source>
        <dbReference type="HAMAP-Rule" id="MF_01984"/>
    </source>
</evidence>
<feature type="binding site" evidence="7">
    <location>
        <position position="171"/>
    </location>
    <ligand>
        <name>dimethylallyl phosphate</name>
        <dbReference type="ChEBI" id="CHEBI:88052"/>
    </ligand>
</feature>
<evidence type="ECO:0000256" key="5">
    <source>
        <dbReference type="ARBA" id="ARBA00050612"/>
    </source>
</evidence>
<dbReference type="NCBIfam" id="NF004685">
    <property type="entry name" value="PRK06029.1"/>
    <property type="match status" value="1"/>
</dbReference>
<feature type="binding site" evidence="7">
    <location>
        <position position="125"/>
    </location>
    <ligand>
        <name>FMN</name>
        <dbReference type="ChEBI" id="CHEBI:58210"/>
    </ligand>
</feature>
<keyword evidence="1 7" id="KW-0637">Prenyltransferase</keyword>
<keyword evidence="4 7" id="KW-0808">Transferase</keyword>
<dbReference type="GO" id="GO:0106141">
    <property type="term" value="F:flavin prenyltransferase activity"/>
    <property type="evidence" value="ECO:0007669"/>
    <property type="project" value="UniProtKB-EC"/>
</dbReference>
<dbReference type="RefSeq" id="WP_009854695.1">
    <property type="nucleotide sequence ID" value="NZ_CP054015.1"/>
</dbReference>
<evidence type="ECO:0000256" key="6">
    <source>
        <dbReference type="ARBA" id="ARBA00060793"/>
    </source>
</evidence>
<dbReference type="Pfam" id="PF02441">
    <property type="entry name" value="Flavoprotein"/>
    <property type="match status" value="1"/>
</dbReference>
<name>A0A060RLB9_9STRE</name>
<dbReference type="PANTHER" id="PTHR43374">
    <property type="entry name" value="FLAVIN PRENYLTRANSFERASE"/>
    <property type="match status" value="1"/>
</dbReference>
<dbReference type="Gene3D" id="3.40.50.1950">
    <property type="entry name" value="Flavin prenyltransferase-like"/>
    <property type="match status" value="1"/>
</dbReference>
<feature type="binding site" evidence="7">
    <location>
        <position position="155"/>
    </location>
    <ligand>
        <name>dimethylallyl phosphate</name>
        <dbReference type="ChEBI" id="CHEBI:88052"/>
    </ligand>
</feature>
<dbReference type="FunFam" id="3.40.50.1950:FF:000001">
    <property type="entry name" value="Flavin prenyltransferase UbiX"/>
    <property type="match status" value="1"/>
</dbReference>
<organism evidence="9 10">
    <name type="scientific">Streptococcus gallolyticus</name>
    <dbReference type="NCBI Taxonomy" id="315405"/>
    <lineage>
        <taxon>Bacteria</taxon>
        <taxon>Bacillati</taxon>
        <taxon>Bacillota</taxon>
        <taxon>Bacilli</taxon>
        <taxon>Lactobacillales</taxon>
        <taxon>Streptococcaceae</taxon>
        <taxon>Streptococcus</taxon>
    </lineage>
</organism>
<dbReference type="GeneID" id="57920422"/>
<dbReference type="PANTHER" id="PTHR43374:SF1">
    <property type="entry name" value="FLAVIN PRENYLTRANSFERASE PAD1, MITOCHONDRIAL"/>
    <property type="match status" value="1"/>
</dbReference>
<feature type="binding site" evidence="7">
    <location>
        <position position="39"/>
    </location>
    <ligand>
        <name>FMN</name>
        <dbReference type="ChEBI" id="CHEBI:58210"/>
    </ligand>
</feature>
<dbReference type="NCBIfam" id="TIGR00421">
    <property type="entry name" value="ubiX_pad"/>
    <property type="match status" value="1"/>
</dbReference>
<dbReference type="GO" id="GO:0016831">
    <property type="term" value="F:carboxy-lyase activity"/>
    <property type="evidence" value="ECO:0007669"/>
    <property type="project" value="TreeGrafter"/>
</dbReference>
<dbReference type="SUPFAM" id="SSF52507">
    <property type="entry name" value="Homo-oligomeric flavin-containing Cys decarboxylases, HFCD"/>
    <property type="match status" value="1"/>
</dbReference>
<proteinExistence type="inferred from homology"/>
<gene>
    <name evidence="7" type="primary">ubiX</name>
    <name evidence="9" type="ORF">BN963_SGAL_01879</name>
</gene>
<dbReference type="EMBL" id="CCBC010000202">
    <property type="protein sequence ID" value="CDO18674.1"/>
    <property type="molecule type" value="Genomic_DNA"/>
</dbReference>
<accession>A0A060RLB9</accession>
<sequence>MSKKRIVVAISGASGTIYAINLLKKLKEYPDIETHVVMSDWAHENLKLELDMSHDEFASLCDVLYSNKDLGAKIASGSFLTDGMVIVPASMKTVAGIACGFSDNLIGRAADVALKEQRKLIIVPRETPLNTIHLENLTKLSRMGVQVIPPVPAFYNHPKTLQDIIDHNTAKLLDALHIHNDYAGRWDGD</sequence>
<comment type="caution">
    <text evidence="7">Lacks conserved residue(s) required for the propagation of feature annotation.</text>
</comment>
<evidence type="ECO:0000256" key="2">
    <source>
        <dbReference type="ARBA" id="ARBA00022630"/>
    </source>
</evidence>
<feature type="binding site" evidence="7">
    <location>
        <begin position="12"/>
        <end position="14"/>
    </location>
    <ligand>
        <name>FMN</name>
        <dbReference type="ChEBI" id="CHEBI:58210"/>
    </ligand>
</feature>
<dbReference type="InterPro" id="IPR036551">
    <property type="entry name" value="Flavin_trans-like"/>
</dbReference>
<feature type="domain" description="Flavoprotein" evidence="8">
    <location>
        <begin position="4"/>
        <end position="168"/>
    </location>
</feature>
<comment type="catalytic activity">
    <reaction evidence="5 7">
        <text>dimethylallyl phosphate + FMNH2 = prenylated FMNH2 + phosphate</text>
        <dbReference type="Rhea" id="RHEA:37743"/>
        <dbReference type="ChEBI" id="CHEBI:43474"/>
        <dbReference type="ChEBI" id="CHEBI:57618"/>
        <dbReference type="ChEBI" id="CHEBI:87467"/>
        <dbReference type="ChEBI" id="CHEBI:88052"/>
        <dbReference type="EC" id="2.5.1.129"/>
    </reaction>
</comment>
<dbReference type="EC" id="2.5.1.129" evidence="7"/>
<reference evidence="9 10" key="1">
    <citation type="submission" date="2014-02" db="EMBL/GenBank/DDBJ databases">
        <authorList>
            <person name="Manrique M."/>
        </authorList>
    </citation>
    <scope>NUCLEOTIDE SEQUENCE [LARGE SCALE GENOMIC DNA]</scope>
    <source>
        <strain evidence="9 10">LMG17956</strain>
    </source>
</reference>
<reference evidence="9 10" key="2">
    <citation type="submission" date="2014-05" db="EMBL/GenBank/DDBJ databases">
        <title>Genome sequence of Streptococcus gallolyticus.</title>
        <authorList>
            <person name="Del Campo R."/>
        </authorList>
    </citation>
    <scope>NUCLEOTIDE SEQUENCE [LARGE SCALE GENOMIC DNA]</scope>
    <source>
        <strain evidence="9 10">LMG17956</strain>
    </source>
</reference>
<dbReference type="InterPro" id="IPR003382">
    <property type="entry name" value="Flavoprotein"/>
</dbReference>
<comment type="similarity">
    <text evidence="6 7">Belongs to the UbiX/PAD1 family.</text>
</comment>
<dbReference type="Proteomes" id="UP000027584">
    <property type="component" value="Unassembled WGS sequence"/>
</dbReference>
<dbReference type="AlphaFoldDB" id="A0A060RLB9"/>
<protein>
    <recommendedName>
        <fullName evidence="7">Flavin prenyltransferase UbiX</fullName>
        <ecNumber evidence="7">2.5.1.129</ecNumber>
    </recommendedName>
</protein>
<feature type="binding site" evidence="7">
    <location>
        <begin position="90"/>
        <end position="93"/>
    </location>
    <ligand>
        <name>FMN</name>
        <dbReference type="ChEBI" id="CHEBI:58210"/>
    </ligand>
</feature>
<evidence type="ECO:0000256" key="4">
    <source>
        <dbReference type="ARBA" id="ARBA00022679"/>
    </source>
</evidence>
<dbReference type="HAMAP" id="MF_01984">
    <property type="entry name" value="ubiX_pad"/>
    <property type="match status" value="1"/>
</dbReference>